<reference evidence="2 3" key="1">
    <citation type="submission" date="2023-07" db="EMBL/GenBank/DDBJ databases">
        <title>Comparative genomics of wheat-associated soil bacteria to identify genetic determinants of phenazine resistance.</title>
        <authorList>
            <person name="Mouncey N."/>
        </authorList>
    </citation>
    <scope>NUCLEOTIDE SEQUENCE [LARGE SCALE GENOMIC DNA]</scope>
    <source>
        <strain evidence="2 3">W4I19-2</strain>
    </source>
</reference>
<gene>
    <name evidence="2" type="ORF">QFZ56_002627</name>
</gene>
<organism evidence="2 3">
    <name type="scientific">Streptomyces achromogenes</name>
    <dbReference type="NCBI Taxonomy" id="67255"/>
    <lineage>
        <taxon>Bacteria</taxon>
        <taxon>Bacillati</taxon>
        <taxon>Actinomycetota</taxon>
        <taxon>Actinomycetes</taxon>
        <taxon>Kitasatosporales</taxon>
        <taxon>Streptomycetaceae</taxon>
        <taxon>Streptomyces</taxon>
    </lineage>
</organism>
<feature type="compositionally biased region" description="Low complexity" evidence="1">
    <location>
        <begin position="34"/>
        <end position="44"/>
    </location>
</feature>
<evidence type="ECO:0000256" key="1">
    <source>
        <dbReference type="SAM" id="MobiDB-lite"/>
    </source>
</evidence>
<name>A0ABU0PZ25_STRAH</name>
<keyword evidence="3" id="KW-1185">Reference proteome</keyword>
<dbReference type="EMBL" id="JAUSYA010000001">
    <property type="protein sequence ID" value="MDQ0683664.1"/>
    <property type="molecule type" value="Genomic_DNA"/>
</dbReference>
<proteinExistence type="predicted"/>
<evidence type="ECO:0000313" key="3">
    <source>
        <dbReference type="Proteomes" id="UP001243364"/>
    </source>
</evidence>
<dbReference type="Proteomes" id="UP001243364">
    <property type="component" value="Unassembled WGS sequence"/>
</dbReference>
<comment type="caution">
    <text evidence="2">The sequence shown here is derived from an EMBL/GenBank/DDBJ whole genome shotgun (WGS) entry which is preliminary data.</text>
</comment>
<evidence type="ECO:0000313" key="2">
    <source>
        <dbReference type="EMBL" id="MDQ0683664.1"/>
    </source>
</evidence>
<feature type="region of interest" description="Disordered" evidence="1">
    <location>
        <begin position="1"/>
        <end position="44"/>
    </location>
</feature>
<sequence length="288" mass="32854">MTHSPWWTLTGGLPAPMPRSISPSGGSGRRSSPRRSSAARRSSMAIHRSSWARFASACCTVTRRAKRSNSRWEASPGNGTCRYHRGMPGEAMHIKGADGARRAKRWLDSTTRVRSSWTNEDSVMASKLEFNWPHGEKRPYSFDVGGILSGGEFDGHFFVGECKNYDDASDQGTHYDDWVAKCYLTRRDHHRLADHFMWITWHPFRVTKWTSLCSPEVVTEGLLQPRNIERIFDTQDREEALTKIDQDILGEVAERLWLIVLHEKQEKLVITPQHRGLILAHQAEKGEI</sequence>
<protein>
    <submittedName>
        <fullName evidence="2">Uncharacterized protein</fullName>
    </submittedName>
</protein>
<accession>A0ABU0PZ25</accession>